<organism evidence="1">
    <name type="scientific">Spironucleus salmonicida</name>
    <dbReference type="NCBI Taxonomy" id="348837"/>
    <lineage>
        <taxon>Eukaryota</taxon>
        <taxon>Metamonada</taxon>
        <taxon>Diplomonadida</taxon>
        <taxon>Hexamitidae</taxon>
        <taxon>Hexamitinae</taxon>
        <taxon>Spironucleus</taxon>
    </lineage>
</organism>
<dbReference type="AlphaFoldDB" id="V6M0A7"/>
<evidence type="ECO:0000313" key="2">
    <source>
        <dbReference type="EMBL" id="KAH0571438.1"/>
    </source>
</evidence>
<dbReference type="InterPro" id="IPR016123">
    <property type="entry name" value="Mog1/PsbP_a/b/a-sand"/>
</dbReference>
<dbReference type="Proteomes" id="UP000018208">
    <property type="component" value="Unassembled WGS sequence"/>
</dbReference>
<dbReference type="Gene3D" id="3.40.1000.10">
    <property type="entry name" value="Mog1/PsbP, alpha/beta/alpha sandwich"/>
    <property type="match status" value="1"/>
</dbReference>
<dbReference type="Pfam" id="PF04603">
    <property type="entry name" value="Mog1"/>
    <property type="match status" value="1"/>
</dbReference>
<reference evidence="2" key="2">
    <citation type="submission" date="2020-12" db="EMBL/GenBank/DDBJ databases">
        <title>New Spironucleus salmonicida genome in near-complete chromosomes.</title>
        <authorList>
            <person name="Xu F."/>
            <person name="Kurt Z."/>
            <person name="Jimenez-Gonzalez A."/>
            <person name="Astvaldsson A."/>
            <person name="Andersson J.O."/>
            <person name="Svard S.G."/>
        </authorList>
    </citation>
    <scope>NUCLEOTIDE SEQUENCE</scope>
    <source>
        <strain evidence="2">ATCC 50377</strain>
    </source>
</reference>
<dbReference type="InterPro" id="IPR007681">
    <property type="entry name" value="Mog1"/>
</dbReference>
<keyword evidence="3" id="KW-1185">Reference proteome</keyword>
<protein>
    <submittedName>
        <fullName evidence="1">Ran-interacting Mog1 protein domain-containing protein</fullName>
    </submittedName>
</protein>
<dbReference type="EMBL" id="KI545950">
    <property type="protein sequence ID" value="EST49476.1"/>
    <property type="molecule type" value="Genomic_DNA"/>
</dbReference>
<gene>
    <name evidence="1" type="ORF">SS50377_10225</name>
    <name evidence="2" type="ORF">SS50377_25623</name>
</gene>
<reference evidence="1 2" key="1">
    <citation type="journal article" date="2014" name="PLoS Genet.">
        <title>The Genome of Spironucleus salmonicida Highlights a Fish Pathogen Adapted to Fluctuating Environments.</title>
        <authorList>
            <person name="Xu F."/>
            <person name="Jerlstrom-Hultqvist J."/>
            <person name="Einarsson E."/>
            <person name="Astvaldsson A."/>
            <person name="Svard S.G."/>
            <person name="Andersson J.O."/>
        </authorList>
    </citation>
    <scope>NUCLEOTIDE SEQUENCE</scope>
    <source>
        <strain evidence="2">ATCC 50377</strain>
    </source>
</reference>
<evidence type="ECO:0000313" key="3">
    <source>
        <dbReference type="Proteomes" id="UP000018208"/>
    </source>
</evidence>
<dbReference type="EMBL" id="AUWU02000006">
    <property type="protein sequence ID" value="KAH0571438.1"/>
    <property type="molecule type" value="Genomic_DNA"/>
</dbReference>
<proteinExistence type="predicted"/>
<dbReference type="VEuPathDB" id="GiardiaDB:SS50377_25623"/>
<dbReference type="SUPFAM" id="SSF55724">
    <property type="entry name" value="Mog1p/PsbP-like"/>
    <property type="match status" value="1"/>
</dbReference>
<accession>V6M0A7</accession>
<evidence type="ECO:0000313" key="1">
    <source>
        <dbReference type="EMBL" id="EST49476.1"/>
    </source>
</evidence>
<dbReference type="OrthoDB" id="10255285at2759"/>
<name>V6M0A7_9EUKA</name>
<sequence length="158" mass="18049">MPELPLVQQPVHPLFGGAITMKISETFRDTSVIQPLADTREQFYSPENRVTLVIDIMIMLEKDIKESLNTYLRDIDVCSDSQTTVQQYFEKGDWKFLTGFSKGSQHQGNMCLGVLRDQSVSTDFLVYTFSNSENINYIQDCVISAQSFKLLNKSLFTQ</sequence>